<dbReference type="Pfam" id="PF14099">
    <property type="entry name" value="Polysacc_lyase"/>
    <property type="match status" value="1"/>
</dbReference>
<accession>A0A917E3W5</accession>
<sequence>MSETNEYSTDNAGRDWSFATTGDSAFRFELRDGDIPASSEAGAGQVERSEMAFDEDFALGTPLHIAFGLSLDLPTGNDASALVLGRIAAADTAAPAPFSLELVGDHLVARIRYAGVGDAVIEKQIYVDPVDIVSGRDHAIDVTAVLDPKGAGRLVLKIDGRTVGDYSGPLGFDGQAELGWHQGLSRPVLARETVAATYHDLTVETGDQVALPAKLAFIDQPTLSLDNVDADAAGAFTATLSGKAAALSKIDLYIDGTVVGTTLARSDGTYAIKVPVEGLGTHSVTAVSSDPSGFLQASAANPGKFEIGTSADANAIHYGNFFIATADETFWVQNSYKDWSLSAPDENTLRFELRDRDVFSYDRYSGATSERSEVAGQTNYANGVPIDLSYKFTLEPGAPNTAYFMVLGQFHQDNYPGAPSWAPPFSFSLEGERFGIYISYSDANGNPVSKRVFVDAQDIQRGHGYNLDIKVVFDPTGENGRLVVSRDGVTLVDYSGPLGYSQQSSVYWKEGIYRHSNATETIAATYADLKIATGDAVTFPDKADFIGKPSLAVDAVTNGADAATRLVSLSGTAKAGTVVQIYDGQTLVASFATDASGHYAGEVAVPAAARSSSLFAMAVDEASGRTGALADAVKVRVGTTAELLPEMTALARDPTLGAIVLTDNPVFVLSSAIELNALLKSNATALAAIKGPYSFLVKVPVTGKAYDLQTEAYDSTGLLTERTRYSGSTAIFTQTFNKDGTSRIDSLNAAGGHDISILRIDGSVALVEKVNIGGIVTYREERGLDGSGIQHNYDAKTGIESGYTVIHADKSKLAVTLNIQNQSYVRKELSYDAAGKLILQERFDKAGVKLFSQSSHADGSGEAHYYDAAGVETSSVFTATDGSVRTTVFGITGEPYAIRASVVDKAGKLVALATYSADGVLLTSETWNPDGSHTVFAIGAGGIVSGYTQTLADGAQYVGTYRYDADGRLVGSDVAAPDGGHRLTRYDPASGEATGYTDIASDGSKSIVVFFVGSDGLVASRTTIATDGASQTDRYDVSGKVVSQTLLHDGVRQEVSLAVSGKAYATQDATYDAADKLLTLKRAYADGKPAFEQTVAADGSQIVKQWAGNGTMTLTKLGANGGTAEIDQFDAAGHQLSAELRKADGAREWHYFDPKTGLETSSITIAADKTRVEANYAVANKPYATQIATYDAKGQLLEMKRAYADGTLAFDQIVHSDGTAETHSYDTAGREVSAVLVAGDGSRDTFAFTYATAPAALAASLAAKTTATAQGAADPTSVQKDHYGANNVKQWTDLTKADGSHVQTALVGSTLASHQGVADTLVGSKASDTFVFAAQFGKDTVSGFQASTTGGHDIIAIEADLVADYAHLLPLITQKGADTLITLSPTDTILIKNVAPKALAEADFKFFHHDVLSA</sequence>
<dbReference type="InterPro" id="IPR013783">
    <property type="entry name" value="Ig-like_fold"/>
</dbReference>
<keyword evidence="2" id="KW-1185">Reference proteome</keyword>
<dbReference type="SUPFAM" id="SSF63829">
    <property type="entry name" value="Calcium-dependent phosphotriesterase"/>
    <property type="match status" value="1"/>
</dbReference>
<reference evidence="1" key="2">
    <citation type="submission" date="2020-09" db="EMBL/GenBank/DDBJ databases">
        <authorList>
            <person name="Sun Q."/>
            <person name="Zhou Y."/>
        </authorList>
    </citation>
    <scope>NUCLEOTIDE SEQUENCE</scope>
    <source>
        <strain evidence="1">CGMCC 1.15367</strain>
    </source>
</reference>
<organism evidence="1 2">
    <name type="scientific">Aureimonas endophytica</name>
    <dbReference type="NCBI Taxonomy" id="2027858"/>
    <lineage>
        <taxon>Bacteria</taxon>
        <taxon>Pseudomonadati</taxon>
        <taxon>Pseudomonadota</taxon>
        <taxon>Alphaproteobacteria</taxon>
        <taxon>Hyphomicrobiales</taxon>
        <taxon>Aurantimonadaceae</taxon>
        <taxon>Aureimonas</taxon>
    </lineage>
</organism>
<dbReference type="Proteomes" id="UP000644699">
    <property type="component" value="Unassembled WGS sequence"/>
</dbReference>
<evidence type="ECO:0000313" key="2">
    <source>
        <dbReference type="Proteomes" id="UP000644699"/>
    </source>
</evidence>
<protein>
    <recommendedName>
        <fullName evidence="3">YD repeat-containing protein</fullName>
    </recommendedName>
</protein>
<dbReference type="Gene3D" id="2.60.120.200">
    <property type="match status" value="2"/>
</dbReference>
<dbReference type="InterPro" id="IPR011049">
    <property type="entry name" value="Serralysin-like_metalloprot_C"/>
</dbReference>
<gene>
    <name evidence="1" type="ORF">GCM10011390_20040</name>
</gene>
<reference evidence="1" key="1">
    <citation type="journal article" date="2014" name="Int. J. Syst. Evol. Microbiol.">
        <title>Complete genome sequence of Corynebacterium casei LMG S-19264T (=DSM 44701T), isolated from a smear-ripened cheese.</title>
        <authorList>
            <consortium name="US DOE Joint Genome Institute (JGI-PGF)"/>
            <person name="Walter F."/>
            <person name="Albersmeier A."/>
            <person name="Kalinowski J."/>
            <person name="Ruckert C."/>
        </authorList>
    </citation>
    <scope>NUCLEOTIDE SEQUENCE</scope>
    <source>
        <strain evidence="1">CGMCC 1.15367</strain>
    </source>
</reference>
<evidence type="ECO:0008006" key="3">
    <source>
        <dbReference type="Google" id="ProtNLM"/>
    </source>
</evidence>
<name>A0A917E3W5_9HYPH</name>
<dbReference type="EMBL" id="BMIQ01000002">
    <property type="protein sequence ID" value="GGE01170.1"/>
    <property type="molecule type" value="Genomic_DNA"/>
</dbReference>
<dbReference type="InterPro" id="IPR025975">
    <property type="entry name" value="Polysacc_lyase"/>
</dbReference>
<dbReference type="RefSeq" id="WP_188908058.1">
    <property type="nucleotide sequence ID" value="NZ_BMIQ01000002.1"/>
</dbReference>
<dbReference type="SUPFAM" id="SSF51120">
    <property type="entry name" value="beta-Roll"/>
    <property type="match status" value="1"/>
</dbReference>
<dbReference type="Gene3D" id="2.60.40.10">
    <property type="entry name" value="Immunoglobulins"/>
    <property type="match status" value="1"/>
</dbReference>
<evidence type="ECO:0000313" key="1">
    <source>
        <dbReference type="EMBL" id="GGE01170.1"/>
    </source>
</evidence>
<comment type="caution">
    <text evidence="1">The sequence shown here is derived from an EMBL/GenBank/DDBJ whole genome shotgun (WGS) entry which is preliminary data.</text>
</comment>
<proteinExistence type="predicted"/>
<dbReference type="Gene3D" id="3.90.930.1">
    <property type="match status" value="4"/>
</dbReference>